<feature type="non-terminal residue" evidence="1">
    <location>
        <position position="71"/>
    </location>
</feature>
<proteinExistence type="predicted"/>
<dbReference type="AlphaFoldDB" id="A0AAV4RGT4"/>
<evidence type="ECO:0000313" key="2">
    <source>
        <dbReference type="Proteomes" id="UP001054945"/>
    </source>
</evidence>
<dbReference type="Pfam" id="PF13855">
    <property type="entry name" value="LRR_8"/>
    <property type="match status" value="1"/>
</dbReference>
<dbReference type="EMBL" id="BPLR01007985">
    <property type="protein sequence ID" value="GIY21199.1"/>
    <property type="molecule type" value="Genomic_DNA"/>
</dbReference>
<organism evidence="1 2">
    <name type="scientific">Caerostris extrusa</name>
    <name type="common">Bark spider</name>
    <name type="synonym">Caerostris bankana</name>
    <dbReference type="NCBI Taxonomy" id="172846"/>
    <lineage>
        <taxon>Eukaryota</taxon>
        <taxon>Metazoa</taxon>
        <taxon>Ecdysozoa</taxon>
        <taxon>Arthropoda</taxon>
        <taxon>Chelicerata</taxon>
        <taxon>Arachnida</taxon>
        <taxon>Araneae</taxon>
        <taxon>Araneomorphae</taxon>
        <taxon>Entelegynae</taxon>
        <taxon>Araneoidea</taxon>
        <taxon>Araneidae</taxon>
        <taxon>Caerostris</taxon>
    </lineage>
</organism>
<dbReference type="Proteomes" id="UP001054945">
    <property type="component" value="Unassembled WGS sequence"/>
</dbReference>
<evidence type="ECO:0000313" key="1">
    <source>
        <dbReference type="EMBL" id="GIY21199.1"/>
    </source>
</evidence>
<dbReference type="InterPro" id="IPR001611">
    <property type="entry name" value="Leu-rich_rpt"/>
</dbReference>
<gene>
    <name evidence="1" type="ORF">CEXT_615311</name>
</gene>
<keyword evidence="2" id="KW-1185">Reference proteome</keyword>
<dbReference type="SUPFAM" id="SSF52058">
    <property type="entry name" value="L domain-like"/>
    <property type="match status" value="1"/>
</dbReference>
<protein>
    <submittedName>
        <fullName evidence="1">Uncharacterized protein</fullName>
    </submittedName>
</protein>
<dbReference type="InterPro" id="IPR032675">
    <property type="entry name" value="LRR_dom_sf"/>
</dbReference>
<sequence>MLRYEHFSQLVGLRTLNLRNNDIGQVDGDTFKFIRSSLALLDLSQNKIHFYRAAYASCPHSYILISQITES</sequence>
<reference evidence="1 2" key="1">
    <citation type="submission" date="2021-06" db="EMBL/GenBank/DDBJ databases">
        <title>Caerostris extrusa draft genome.</title>
        <authorList>
            <person name="Kono N."/>
            <person name="Arakawa K."/>
        </authorList>
    </citation>
    <scope>NUCLEOTIDE SEQUENCE [LARGE SCALE GENOMIC DNA]</scope>
</reference>
<name>A0AAV4RGT4_CAEEX</name>
<dbReference type="Gene3D" id="3.80.10.10">
    <property type="entry name" value="Ribonuclease Inhibitor"/>
    <property type="match status" value="1"/>
</dbReference>
<comment type="caution">
    <text evidence="1">The sequence shown here is derived from an EMBL/GenBank/DDBJ whole genome shotgun (WGS) entry which is preliminary data.</text>
</comment>
<accession>A0AAV4RGT4</accession>